<protein>
    <submittedName>
        <fullName evidence="3">Formin, putative</fullName>
    </submittedName>
</protein>
<dbReference type="SUPFAM" id="SSF50156">
    <property type="entry name" value="PDZ domain-like"/>
    <property type="match status" value="1"/>
</dbReference>
<gene>
    <name evidence="3" type="ORF">MOQ_006196</name>
</gene>
<evidence type="ECO:0000256" key="1">
    <source>
        <dbReference type="SAM" id="MobiDB-lite"/>
    </source>
</evidence>
<dbReference type="AlphaFoldDB" id="K2N5V0"/>
<accession>K2N5V0</accession>
<keyword evidence="2" id="KW-0812">Transmembrane</keyword>
<feature type="transmembrane region" description="Helical" evidence="2">
    <location>
        <begin position="532"/>
        <end position="549"/>
    </location>
</feature>
<keyword evidence="2" id="KW-0472">Membrane</keyword>
<dbReference type="Proteomes" id="UP000007350">
    <property type="component" value="Unassembled WGS sequence"/>
</dbReference>
<name>K2N5V0_TRYCR</name>
<evidence type="ECO:0000313" key="4">
    <source>
        <dbReference type="Proteomes" id="UP000007350"/>
    </source>
</evidence>
<dbReference type="InterPro" id="IPR036034">
    <property type="entry name" value="PDZ_sf"/>
</dbReference>
<reference evidence="3 4" key="1">
    <citation type="journal article" date="2012" name="BMC Genomics">
        <title>Comparative genomic analysis of human infective Trypanosoma cruzi lineages with the bat-restricted subspecies T. cruzi marinkellei.</title>
        <authorList>
            <person name="Franzen O."/>
            <person name="Talavera-Lopez C."/>
            <person name="Ochaya S."/>
            <person name="Butler C.E."/>
            <person name="Messenger L.A."/>
            <person name="Lewis M.D."/>
            <person name="Llewellyn M.S."/>
            <person name="Marinkelle C.J."/>
            <person name="Tyler K.M."/>
            <person name="Miles M.A."/>
            <person name="Andersson B."/>
        </authorList>
    </citation>
    <scope>NUCLEOTIDE SEQUENCE [LARGE SCALE GENOMIC DNA]</scope>
    <source>
        <strain evidence="3 4">B7</strain>
    </source>
</reference>
<keyword evidence="4" id="KW-1185">Reference proteome</keyword>
<sequence>MADNSPGRLSSASLVDPAIEASSLSLPSSARQSRHSGRSSSVETRTFVVVVSRPDKTASWGFLTYNKVFPLLVGEVTSDAAALLRKGDEIVQINKVAPKNYDHAIYLFQRARLHLELRICRTISQEKQEHLARNYSMGTSDVVPHADATGEAMKTSASPPPKVNKSATDATLPPSHETPHVGSGVGASRYPAQMSLEKILRGGRKRRFVGGNADVMNRTLSRSPEDPSVAFNEDIEKVWRRVFSRKRARGCNIPSKGHRSEVSEVLPKPARQAIYDRRSCPFSAEEGFTSEFHDAVQHVLTANALTHGREALSHGPAKGTATTSHGSMHRDVETVVESIRSKELLRDEEVAKYNAAKGVAQYHKELEAVHNAMLRVAASHCLMREERRCNEVEKYRQTESAARIFLANYMEAVSSSKPAAGAKRRSRRGYSRDGILDAQKYELPSPPPSAADAPCDGNATSPSSYQLLSSNVSSTTDKLRHAGGFRVVFCACQHHRLHLHLPLPLHHHRHLLLLLEDEPGKMLFCATAQREMAAAHLICFMMVNFVYGAKKERGRKKAREESGICFAEASVY</sequence>
<keyword evidence="2" id="KW-1133">Transmembrane helix</keyword>
<comment type="caution">
    <text evidence="3">The sequence shown here is derived from an EMBL/GenBank/DDBJ whole genome shotgun (WGS) entry which is preliminary data.</text>
</comment>
<organism evidence="3 4">
    <name type="scientific">Trypanosoma cruzi marinkellei</name>
    <dbReference type="NCBI Taxonomy" id="85056"/>
    <lineage>
        <taxon>Eukaryota</taxon>
        <taxon>Discoba</taxon>
        <taxon>Euglenozoa</taxon>
        <taxon>Kinetoplastea</taxon>
        <taxon>Metakinetoplastina</taxon>
        <taxon>Trypanosomatida</taxon>
        <taxon>Trypanosomatidae</taxon>
        <taxon>Trypanosoma</taxon>
        <taxon>Schizotrypanum</taxon>
    </lineage>
</organism>
<dbReference type="EMBL" id="AHKC01012501">
    <property type="protein sequence ID" value="EKF30001.1"/>
    <property type="molecule type" value="Genomic_DNA"/>
</dbReference>
<dbReference type="OrthoDB" id="249626at2759"/>
<feature type="region of interest" description="Disordered" evidence="1">
    <location>
        <begin position="151"/>
        <end position="188"/>
    </location>
</feature>
<evidence type="ECO:0000313" key="3">
    <source>
        <dbReference type="EMBL" id="EKF30001.1"/>
    </source>
</evidence>
<evidence type="ECO:0000256" key="2">
    <source>
        <dbReference type="SAM" id="Phobius"/>
    </source>
</evidence>
<proteinExistence type="predicted"/>